<keyword evidence="3" id="KW-1185">Reference proteome</keyword>
<sequence>MAYRIIGDAAMLAHFAFILYLALGGLLAWKWPRTFWAHLAVAAYGLSISVFAWTCPLTHVENWGRVNAGRAGLAQEGFIDHYLTGVIYPADGLREVQAGVGALVVLSWIGLALVTRRRRARRTADARPPRHSDPVRRHPT</sequence>
<evidence type="ECO:0000256" key="1">
    <source>
        <dbReference type="SAM" id="Phobius"/>
    </source>
</evidence>
<dbReference type="OrthoDB" id="370375at2"/>
<evidence type="ECO:0000313" key="3">
    <source>
        <dbReference type="Proteomes" id="UP000184452"/>
    </source>
</evidence>
<feature type="transmembrane region" description="Helical" evidence="1">
    <location>
        <begin position="36"/>
        <end position="54"/>
    </location>
</feature>
<dbReference type="STRING" id="758803.SAMN05421803_104297"/>
<dbReference type="Pfam" id="PF10861">
    <property type="entry name" value="DUF2784"/>
    <property type="match status" value="1"/>
</dbReference>
<dbReference type="RefSeq" id="WP_073378188.1">
    <property type="nucleotide sequence ID" value="NZ_FQZK01000004.1"/>
</dbReference>
<gene>
    <name evidence="2" type="ORF">SAMN05421803_104297</name>
</gene>
<dbReference type="AlphaFoldDB" id="A0A1M6HT79"/>
<evidence type="ECO:0000313" key="2">
    <source>
        <dbReference type="EMBL" id="SHJ25347.1"/>
    </source>
</evidence>
<feature type="transmembrane region" description="Helical" evidence="1">
    <location>
        <begin position="12"/>
        <end position="29"/>
    </location>
</feature>
<name>A0A1M6HT79_9ACTN</name>
<accession>A0A1M6HT79</accession>
<proteinExistence type="predicted"/>
<dbReference type="Proteomes" id="UP000184452">
    <property type="component" value="Unassembled WGS sequence"/>
</dbReference>
<keyword evidence="1" id="KW-0812">Transmembrane</keyword>
<dbReference type="InterPro" id="IPR021218">
    <property type="entry name" value="DUF2784"/>
</dbReference>
<keyword evidence="1" id="KW-1133">Transmembrane helix</keyword>
<reference evidence="2 3" key="1">
    <citation type="submission" date="2016-11" db="EMBL/GenBank/DDBJ databases">
        <authorList>
            <person name="Jaros S."/>
            <person name="Januszkiewicz K."/>
            <person name="Wedrychowicz H."/>
        </authorList>
    </citation>
    <scope>NUCLEOTIDE SEQUENCE [LARGE SCALE GENOMIC DNA]</scope>
    <source>
        <strain evidence="2 3">CGMCC 4.5723</strain>
    </source>
</reference>
<feature type="transmembrane region" description="Helical" evidence="1">
    <location>
        <begin position="96"/>
        <end position="114"/>
    </location>
</feature>
<protein>
    <recommendedName>
        <fullName evidence="4">DUF2784 domain-containing protein</fullName>
    </recommendedName>
</protein>
<organism evidence="2 3">
    <name type="scientific">Nocardiopsis flavescens</name>
    <dbReference type="NCBI Taxonomy" id="758803"/>
    <lineage>
        <taxon>Bacteria</taxon>
        <taxon>Bacillati</taxon>
        <taxon>Actinomycetota</taxon>
        <taxon>Actinomycetes</taxon>
        <taxon>Streptosporangiales</taxon>
        <taxon>Nocardiopsidaceae</taxon>
        <taxon>Nocardiopsis</taxon>
    </lineage>
</organism>
<evidence type="ECO:0008006" key="4">
    <source>
        <dbReference type="Google" id="ProtNLM"/>
    </source>
</evidence>
<keyword evidence="1" id="KW-0472">Membrane</keyword>
<dbReference type="EMBL" id="FQZK01000004">
    <property type="protein sequence ID" value="SHJ25347.1"/>
    <property type="molecule type" value="Genomic_DNA"/>
</dbReference>